<dbReference type="OrthoDB" id="3719151at2"/>
<dbReference type="AlphaFoldDB" id="A0A1I2DLI0"/>
<dbReference type="Proteomes" id="UP000198520">
    <property type="component" value="Unassembled WGS sequence"/>
</dbReference>
<feature type="domain" description="ABC3 transporter permease C-terminal" evidence="7">
    <location>
        <begin position="879"/>
        <end position="990"/>
    </location>
</feature>
<evidence type="ECO:0000313" key="8">
    <source>
        <dbReference type="EMBL" id="SFE81434.1"/>
    </source>
</evidence>
<keyword evidence="5 6" id="KW-0472">Membrane</keyword>
<feature type="transmembrane region" description="Helical" evidence="6">
    <location>
        <begin position="249"/>
        <end position="272"/>
    </location>
</feature>
<dbReference type="STRING" id="285351.SAMN04488035_0616"/>
<feature type="transmembrane region" description="Helical" evidence="6">
    <location>
        <begin position="927"/>
        <end position="949"/>
    </location>
</feature>
<evidence type="ECO:0000256" key="4">
    <source>
        <dbReference type="ARBA" id="ARBA00022989"/>
    </source>
</evidence>
<sequence>MPRVTGLVAARLRAYRAVALGVVLLAALVTTALGGSASAVAQRAATDVQGSVRLATETWQVDTRLADDPAGQDATVRHHLAGGPDGAALVVERGLRSEPRDGVRLVSGPTNDAALTSGRWPSAPAEAVVPEGSAATVGASYAFGDTTLEVVGTWAPGGTPWWTARDEAALVVTDDAVLASGTPFVRWSVAVRPGALTPERAVALGAHLDGLHGVLNASDVNRRGLVSAGDLPASLRAVGEQALTTRAVALVPVSIVGLVGLAALVQVVRLVVALRLDEETMLEARGLSTVQTTILGTAEGAVVGLTGAGIGSAATAAFLRASGAGAGIDAGPLLGAAALVWGAVTVAYGVVTAAGAWRLARQGSAHVRARRVVGLAAGAGLLGVGGFAAWRLWLARAGTTVSDAAPSAAEAELFAVLAPAALLLVGVLLLALVLAPALHLAAAAAAGRRGLGLVLTVRNVARRSTAYGVPVVLLGLASGAVVLAGTYGATTTALADQGAEISAGADVRAQTGTSGPVSPRTDLTAAEAARAAGGAATLALVSDVALGEQEATLTALPARAGALLRAGSATPDLLAAIGASSEENSDGAVGGGALPGAALPNGATTLEVVARVRSGEAEHDLAWLDDESAAGAAQKVAMVVWLADQGGAMVQRPAGHAMAVVAPDVARAGWHTVQAQVELPAPVGSWRVVAVDIEPASLGVPTRVEAAVDGLTSAGTEVELAPWRVVTELPSGVGDVAVGDRQVLGATVEPVYSSSATQLVRLRPGPAAGPVPVALSSTLRSRLALEVGSTTQLTIGGGRVDLVVTAVEDFLPVSVGAPGLLADLDALRSAELERRPAPQVADEVWLDGGDTAGLAALGLGEVEVRQAAGAGVAPVFWAAAGAAAVLALVGTWSVVAALDRTRRSEVAALRATGLGAHEQARSRAGELLLVGALAVACGVAAGALVSIGSAGYLASLSIGLPAGVGGSPSVHLCAVAGALAVLAAGLVVLAAARGRGVAAQARDTSHREEAR</sequence>
<dbReference type="GO" id="GO:0005886">
    <property type="term" value="C:plasma membrane"/>
    <property type="evidence" value="ECO:0007669"/>
    <property type="project" value="UniProtKB-SubCell"/>
</dbReference>
<name>A0A1I2DLI0_9MICO</name>
<comment type="subcellular location">
    <subcellularLocation>
        <location evidence="1">Cell membrane</location>
        <topology evidence="1">Multi-pass membrane protein</topology>
    </subcellularLocation>
</comment>
<dbReference type="Pfam" id="PF02687">
    <property type="entry name" value="FtsX"/>
    <property type="match status" value="1"/>
</dbReference>
<evidence type="ECO:0000256" key="5">
    <source>
        <dbReference type="ARBA" id="ARBA00023136"/>
    </source>
</evidence>
<feature type="transmembrane region" description="Helical" evidence="6">
    <location>
        <begin position="413"/>
        <end position="446"/>
    </location>
</feature>
<proteinExistence type="predicted"/>
<feature type="transmembrane region" description="Helical" evidence="6">
    <location>
        <begin position="875"/>
        <end position="898"/>
    </location>
</feature>
<evidence type="ECO:0000313" key="9">
    <source>
        <dbReference type="Proteomes" id="UP000198520"/>
    </source>
</evidence>
<feature type="transmembrane region" description="Helical" evidence="6">
    <location>
        <begin position="969"/>
        <end position="992"/>
    </location>
</feature>
<feature type="transmembrane region" description="Helical" evidence="6">
    <location>
        <begin position="293"/>
        <end position="319"/>
    </location>
</feature>
<keyword evidence="9" id="KW-1185">Reference proteome</keyword>
<gene>
    <name evidence="8" type="ORF">SAMN04488035_0616</name>
</gene>
<protein>
    <submittedName>
        <fullName evidence="8">FtsX-like permease family protein</fullName>
    </submittedName>
</protein>
<feature type="transmembrane region" description="Helical" evidence="6">
    <location>
        <begin position="372"/>
        <end position="393"/>
    </location>
</feature>
<organism evidence="8 9">
    <name type="scientific">Flavimobilis marinus</name>
    <dbReference type="NCBI Taxonomy" id="285351"/>
    <lineage>
        <taxon>Bacteria</taxon>
        <taxon>Bacillati</taxon>
        <taxon>Actinomycetota</taxon>
        <taxon>Actinomycetes</taxon>
        <taxon>Micrococcales</taxon>
        <taxon>Jonesiaceae</taxon>
        <taxon>Flavimobilis</taxon>
    </lineage>
</organism>
<dbReference type="EMBL" id="FONZ01000001">
    <property type="protein sequence ID" value="SFE81434.1"/>
    <property type="molecule type" value="Genomic_DNA"/>
</dbReference>
<dbReference type="RefSeq" id="WP_093374922.1">
    <property type="nucleotide sequence ID" value="NZ_BNAN01000001.1"/>
</dbReference>
<evidence type="ECO:0000256" key="6">
    <source>
        <dbReference type="SAM" id="Phobius"/>
    </source>
</evidence>
<accession>A0A1I2DLI0</accession>
<feature type="transmembrane region" description="Helical" evidence="6">
    <location>
        <begin position="467"/>
        <end position="487"/>
    </location>
</feature>
<dbReference type="InterPro" id="IPR003838">
    <property type="entry name" value="ABC3_permease_C"/>
</dbReference>
<evidence type="ECO:0000259" key="7">
    <source>
        <dbReference type="Pfam" id="PF02687"/>
    </source>
</evidence>
<evidence type="ECO:0000256" key="2">
    <source>
        <dbReference type="ARBA" id="ARBA00022475"/>
    </source>
</evidence>
<keyword evidence="4 6" id="KW-1133">Transmembrane helix</keyword>
<evidence type="ECO:0000256" key="1">
    <source>
        <dbReference type="ARBA" id="ARBA00004651"/>
    </source>
</evidence>
<keyword evidence="3 6" id="KW-0812">Transmembrane</keyword>
<feature type="transmembrane region" description="Helical" evidence="6">
    <location>
        <begin position="339"/>
        <end position="360"/>
    </location>
</feature>
<reference evidence="9" key="1">
    <citation type="submission" date="2016-10" db="EMBL/GenBank/DDBJ databases">
        <authorList>
            <person name="Varghese N."/>
            <person name="Submissions S."/>
        </authorList>
    </citation>
    <scope>NUCLEOTIDE SEQUENCE [LARGE SCALE GENOMIC DNA]</scope>
    <source>
        <strain evidence="9">DSM 19083</strain>
    </source>
</reference>
<evidence type="ECO:0000256" key="3">
    <source>
        <dbReference type="ARBA" id="ARBA00022692"/>
    </source>
</evidence>
<keyword evidence="2" id="KW-1003">Cell membrane</keyword>